<feature type="region of interest" description="Disordered" evidence="1">
    <location>
        <begin position="1"/>
        <end position="93"/>
    </location>
</feature>
<sequence length="93" mass="10095">MYGTAPTPMYGAQTPTHDTFGGRTPHYGAQTPAYDGSRTPLHSGSNWDPQVPNTPAHNSAGYNFDYDDDVDESKTGTMNPHNTGFAAQQEPYD</sequence>
<dbReference type="AlphaFoldDB" id="A0A1I7YB10"/>
<reference evidence="3" key="1">
    <citation type="submission" date="2016-11" db="UniProtKB">
        <authorList>
            <consortium name="WormBaseParasite"/>
        </authorList>
    </citation>
    <scope>IDENTIFICATION</scope>
</reference>
<evidence type="ECO:0000256" key="1">
    <source>
        <dbReference type="SAM" id="MobiDB-lite"/>
    </source>
</evidence>
<proteinExistence type="predicted"/>
<accession>A0A1I7YB10</accession>
<dbReference type="Proteomes" id="UP000095287">
    <property type="component" value="Unplaced"/>
</dbReference>
<keyword evidence="2" id="KW-1185">Reference proteome</keyword>
<name>A0A1I7YB10_9BILA</name>
<evidence type="ECO:0000313" key="3">
    <source>
        <dbReference type="WBParaSite" id="L893_g14489.t1"/>
    </source>
</evidence>
<feature type="compositionally biased region" description="Polar residues" evidence="1">
    <location>
        <begin position="75"/>
        <end position="86"/>
    </location>
</feature>
<dbReference type="WBParaSite" id="L893_g14489.t1">
    <property type="protein sequence ID" value="L893_g14489.t1"/>
    <property type="gene ID" value="L893_g14489"/>
</dbReference>
<protein>
    <submittedName>
        <fullName evidence="3">Uncharacterized protein</fullName>
    </submittedName>
</protein>
<organism evidence="2 3">
    <name type="scientific">Steinernema glaseri</name>
    <dbReference type="NCBI Taxonomy" id="37863"/>
    <lineage>
        <taxon>Eukaryota</taxon>
        <taxon>Metazoa</taxon>
        <taxon>Ecdysozoa</taxon>
        <taxon>Nematoda</taxon>
        <taxon>Chromadorea</taxon>
        <taxon>Rhabditida</taxon>
        <taxon>Tylenchina</taxon>
        <taxon>Panagrolaimomorpha</taxon>
        <taxon>Strongyloidoidea</taxon>
        <taxon>Steinernematidae</taxon>
        <taxon>Steinernema</taxon>
    </lineage>
</organism>
<feature type="compositionally biased region" description="Polar residues" evidence="1">
    <location>
        <begin position="40"/>
        <end position="61"/>
    </location>
</feature>
<dbReference type="Pfam" id="PF12815">
    <property type="entry name" value="CTD"/>
    <property type="match status" value="1"/>
</dbReference>
<evidence type="ECO:0000313" key="2">
    <source>
        <dbReference type="Proteomes" id="UP000095287"/>
    </source>
</evidence>